<dbReference type="InterPro" id="IPR029068">
    <property type="entry name" value="Glyas_Bleomycin-R_OHBP_Dase"/>
</dbReference>
<gene>
    <name evidence="2" type="ORF">GCM10025881_25900</name>
</gene>
<proteinExistence type="predicted"/>
<accession>A0ABQ6KAT8</accession>
<dbReference type="Pfam" id="PF06983">
    <property type="entry name" value="3-dmu-9_3-mt"/>
    <property type="match status" value="1"/>
</dbReference>
<dbReference type="EMBL" id="BSVB01000001">
    <property type="protein sequence ID" value="GMA95766.1"/>
    <property type="molecule type" value="Genomic_DNA"/>
</dbReference>
<sequence>MGDTGSMAVTDVTPFIWYDDDLAEAIASYERIFGDLHRRPDMLDPDGKLLGVWIEVGGRRVIGLQGGPGHPHTDALSLYVTLDGGQDEVDRIWEGFLDEGGSEVACGWITDRFGVSWQIVPVELEEAILSPDAERRSYAYGAMLQMTRIVIADLTPAAA</sequence>
<dbReference type="PIRSF" id="PIRSF021700">
    <property type="entry name" value="3_dmu_93_MTrfase"/>
    <property type="match status" value="1"/>
</dbReference>
<evidence type="ECO:0000313" key="3">
    <source>
        <dbReference type="Proteomes" id="UP001157034"/>
    </source>
</evidence>
<dbReference type="Gene3D" id="3.10.180.10">
    <property type="entry name" value="2,3-Dihydroxybiphenyl 1,2-Dioxygenase, domain 1"/>
    <property type="match status" value="1"/>
</dbReference>
<dbReference type="InterPro" id="IPR028973">
    <property type="entry name" value="PhnB-like"/>
</dbReference>
<dbReference type="PANTHER" id="PTHR33990:SF2">
    <property type="entry name" value="PHNB-LIKE DOMAIN-CONTAINING PROTEIN"/>
    <property type="match status" value="1"/>
</dbReference>
<comment type="caution">
    <text evidence="2">The sequence shown here is derived from an EMBL/GenBank/DDBJ whole genome shotgun (WGS) entry which is preliminary data.</text>
</comment>
<reference evidence="3" key="1">
    <citation type="journal article" date="2019" name="Int. J. Syst. Evol. Microbiol.">
        <title>The Global Catalogue of Microorganisms (GCM) 10K type strain sequencing project: providing services to taxonomists for standard genome sequencing and annotation.</title>
        <authorList>
            <consortium name="The Broad Institute Genomics Platform"/>
            <consortium name="The Broad Institute Genome Sequencing Center for Infectious Disease"/>
            <person name="Wu L."/>
            <person name="Ma J."/>
        </authorList>
    </citation>
    <scope>NUCLEOTIDE SEQUENCE [LARGE SCALE GENOMIC DNA]</scope>
    <source>
        <strain evidence="3">NBRC 108894</strain>
    </source>
</reference>
<dbReference type="InterPro" id="IPR009725">
    <property type="entry name" value="3_dmu_93_MTrfase"/>
</dbReference>
<name>A0ABQ6KAT8_9MICO</name>
<evidence type="ECO:0000313" key="2">
    <source>
        <dbReference type="EMBL" id="GMA95766.1"/>
    </source>
</evidence>
<keyword evidence="3" id="KW-1185">Reference proteome</keyword>
<evidence type="ECO:0000259" key="1">
    <source>
        <dbReference type="Pfam" id="PF06983"/>
    </source>
</evidence>
<organism evidence="2 3">
    <name type="scientific">Pseudolysinimonas kribbensis</name>
    <dbReference type="NCBI Taxonomy" id="433641"/>
    <lineage>
        <taxon>Bacteria</taxon>
        <taxon>Bacillati</taxon>
        <taxon>Actinomycetota</taxon>
        <taxon>Actinomycetes</taxon>
        <taxon>Micrococcales</taxon>
        <taxon>Microbacteriaceae</taxon>
        <taxon>Pseudolysinimonas</taxon>
    </lineage>
</organism>
<protein>
    <submittedName>
        <fullName evidence="2">VOC family protein</fullName>
    </submittedName>
</protein>
<dbReference type="SUPFAM" id="SSF54593">
    <property type="entry name" value="Glyoxalase/Bleomycin resistance protein/Dihydroxybiphenyl dioxygenase"/>
    <property type="match status" value="1"/>
</dbReference>
<dbReference type="PANTHER" id="PTHR33990">
    <property type="entry name" value="PROTEIN YJDN-RELATED"/>
    <property type="match status" value="1"/>
</dbReference>
<dbReference type="Proteomes" id="UP001157034">
    <property type="component" value="Unassembled WGS sequence"/>
</dbReference>
<feature type="domain" description="PhnB-like" evidence="1">
    <location>
        <begin position="11"/>
        <end position="120"/>
    </location>
</feature>